<feature type="transmembrane region" description="Helical" evidence="1">
    <location>
        <begin position="12"/>
        <end position="34"/>
    </location>
</feature>
<name>A0A0G0T3G2_9BACT</name>
<keyword evidence="1" id="KW-0472">Membrane</keyword>
<dbReference type="Proteomes" id="UP000034881">
    <property type="component" value="Unassembled WGS sequence"/>
</dbReference>
<keyword evidence="1" id="KW-1133">Transmembrane helix</keyword>
<protein>
    <submittedName>
        <fullName evidence="2">Uncharacterized protein</fullName>
    </submittedName>
</protein>
<accession>A0A0G0T3G2</accession>
<evidence type="ECO:0000313" key="2">
    <source>
        <dbReference type="EMBL" id="KKR41630.1"/>
    </source>
</evidence>
<gene>
    <name evidence="2" type="ORF">UT77_C0008G0002</name>
</gene>
<evidence type="ECO:0000313" key="3">
    <source>
        <dbReference type="Proteomes" id="UP000034881"/>
    </source>
</evidence>
<dbReference type="EMBL" id="LBYB01000008">
    <property type="protein sequence ID" value="KKR41630.1"/>
    <property type="molecule type" value="Genomic_DNA"/>
</dbReference>
<dbReference type="AlphaFoldDB" id="A0A0G0T3G2"/>
<evidence type="ECO:0000256" key="1">
    <source>
        <dbReference type="SAM" id="Phobius"/>
    </source>
</evidence>
<organism evidence="2 3">
    <name type="scientific">Candidatus Daviesbacteria bacterium GW2011_GWC2_40_12</name>
    <dbReference type="NCBI Taxonomy" id="1618431"/>
    <lineage>
        <taxon>Bacteria</taxon>
        <taxon>Candidatus Daviesiibacteriota</taxon>
    </lineage>
</organism>
<sequence>MPNPEQGSTIKTILRVTGAAVILTGGAAIAQKIFGRESQSPQPPITQTAETPTSLSPIAVATHAPEATPTPKPIELPGIEISENSLAALYQQIRGNSTFQMEADVEKRPVTEDLEKSLSYASSVWNESITDADLQNPIKLLKKKIADGAMGGIQNSTYYNHSGNPQEGAIMRTYRSGKLKVGSNSGEAEFTGSMPAKVIGRNDTRISLIGVSGNEAVLAIEEGFKRGEKEITPRQTPRLHLAIMPYRAKDAKAGEKSVEGLLKESGYNITVDGRISFQLVEGGQEYQWTPNTFEATMLNKIKGVTGTYWVDKLPDGTLHPEPVVPFIPREFFEGNKDNIEYEVAEDDKGNIFAKNQKTGEIFATASFNGQEWEWGSAVEPTPTATVESTKEPTVTPTKVSEMTPYEVKTFPTGNEMMYVNESNISTFFTIVTKEEAQKLAAEQEGKFLYPLGPGNIGEIISNKGELTFHVSYSKNLKIYAPFSGTIEEDANGININSEIKNPDESYYNFYFGARRTNLKTSLETGAKIKAGQELSTFLGAEPIDINGKMSDADRSLVRISKYLDYNPPLKLPNGGTKTREVTRVTPPL</sequence>
<keyword evidence="1" id="KW-0812">Transmembrane</keyword>
<proteinExistence type="predicted"/>
<comment type="caution">
    <text evidence="2">The sequence shown here is derived from an EMBL/GenBank/DDBJ whole genome shotgun (WGS) entry which is preliminary data.</text>
</comment>
<reference evidence="2 3" key="1">
    <citation type="journal article" date="2015" name="Nature">
        <title>rRNA introns, odd ribosomes, and small enigmatic genomes across a large radiation of phyla.</title>
        <authorList>
            <person name="Brown C.T."/>
            <person name="Hug L.A."/>
            <person name="Thomas B.C."/>
            <person name="Sharon I."/>
            <person name="Castelle C.J."/>
            <person name="Singh A."/>
            <person name="Wilkins M.J."/>
            <person name="Williams K.H."/>
            <person name="Banfield J.F."/>
        </authorList>
    </citation>
    <scope>NUCLEOTIDE SEQUENCE [LARGE SCALE GENOMIC DNA]</scope>
</reference>